<dbReference type="OMA" id="DSEHIQW"/>
<proteinExistence type="inferred from homology"/>
<dbReference type="SUPFAM" id="SSF75304">
    <property type="entry name" value="Amidase signature (AS) enzymes"/>
    <property type="match status" value="1"/>
</dbReference>
<evidence type="ECO:0000256" key="6">
    <source>
        <dbReference type="PIRSR" id="PIRSR001221-2"/>
    </source>
</evidence>
<evidence type="ECO:0000256" key="2">
    <source>
        <dbReference type="ARBA" id="ARBA00009199"/>
    </source>
</evidence>
<keyword evidence="4" id="KW-0378">Hydrolase</keyword>
<evidence type="ECO:0000313" key="9">
    <source>
        <dbReference type="Proteomes" id="UP000756132"/>
    </source>
</evidence>
<dbReference type="InterPro" id="IPR020556">
    <property type="entry name" value="Amidase_CS"/>
</dbReference>
<organism evidence="8 9">
    <name type="scientific">Passalora fulva</name>
    <name type="common">Tomato leaf mold</name>
    <name type="synonym">Cladosporium fulvum</name>
    <dbReference type="NCBI Taxonomy" id="5499"/>
    <lineage>
        <taxon>Eukaryota</taxon>
        <taxon>Fungi</taxon>
        <taxon>Dikarya</taxon>
        <taxon>Ascomycota</taxon>
        <taxon>Pezizomycotina</taxon>
        <taxon>Dothideomycetes</taxon>
        <taxon>Dothideomycetidae</taxon>
        <taxon>Mycosphaerellales</taxon>
        <taxon>Mycosphaerellaceae</taxon>
        <taxon>Fulvia</taxon>
    </lineage>
</organism>
<dbReference type="EMBL" id="CP090163">
    <property type="protein sequence ID" value="UJO12101.1"/>
    <property type="molecule type" value="Genomic_DNA"/>
</dbReference>
<dbReference type="PANTHER" id="PTHR46072:SF7">
    <property type="entry name" value="AMIDASE"/>
    <property type="match status" value="1"/>
</dbReference>
<dbReference type="AlphaFoldDB" id="A0A9Q8L7B2"/>
<evidence type="ECO:0000256" key="3">
    <source>
        <dbReference type="ARBA" id="ARBA00012922"/>
    </source>
</evidence>
<feature type="binding site" evidence="6">
    <location>
        <position position="188"/>
    </location>
    <ligand>
        <name>substrate</name>
    </ligand>
</feature>
<dbReference type="InterPro" id="IPR023631">
    <property type="entry name" value="Amidase_dom"/>
</dbReference>
<dbReference type="EC" id="3.5.1.4" evidence="3"/>
<dbReference type="PROSITE" id="PS00571">
    <property type="entry name" value="AMIDASES"/>
    <property type="match status" value="1"/>
</dbReference>
<dbReference type="PIRSF" id="PIRSF001221">
    <property type="entry name" value="Amidase_fungi"/>
    <property type="match status" value="1"/>
</dbReference>
<keyword evidence="9" id="KW-1185">Reference proteome</keyword>
<evidence type="ECO:0000256" key="4">
    <source>
        <dbReference type="ARBA" id="ARBA00022801"/>
    </source>
</evidence>
<dbReference type="Proteomes" id="UP000756132">
    <property type="component" value="Chromosome 1"/>
</dbReference>
<dbReference type="PANTHER" id="PTHR46072">
    <property type="entry name" value="AMIDASE-RELATED-RELATED"/>
    <property type="match status" value="1"/>
</dbReference>
<comment type="similarity">
    <text evidence="2">Belongs to the amidase family.</text>
</comment>
<comment type="catalytic activity">
    <reaction evidence="1">
        <text>a monocarboxylic acid amide + H2O = a monocarboxylate + NH4(+)</text>
        <dbReference type="Rhea" id="RHEA:12020"/>
        <dbReference type="ChEBI" id="CHEBI:15377"/>
        <dbReference type="ChEBI" id="CHEBI:28938"/>
        <dbReference type="ChEBI" id="CHEBI:35757"/>
        <dbReference type="ChEBI" id="CHEBI:83628"/>
        <dbReference type="EC" id="3.5.1.4"/>
    </reaction>
</comment>
<evidence type="ECO:0000256" key="1">
    <source>
        <dbReference type="ARBA" id="ARBA00001311"/>
    </source>
</evidence>
<reference evidence="8" key="2">
    <citation type="journal article" date="2022" name="Microb. Genom.">
        <title>A chromosome-scale genome assembly of the tomato pathogen Cladosporium fulvum reveals a compartmentalized genome architecture and the presence of a dispensable chromosome.</title>
        <authorList>
            <person name="Zaccaron A.Z."/>
            <person name="Chen L.H."/>
            <person name="Samaras A."/>
            <person name="Stergiopoulos I."/>
        </authorList>
    </citation>
    <scope>NUCLEOTIDE SEQUENCE</scope>
    <source>
        <strain evidence="8">Race5_Kim</strain>
    </source>
</reference>
<protein>
    <recommendedName>
        <fullName evidence="3">amidase</fullName>
        <ecNumber evidence="3">3.5.1.4</ecNumber>
    </recommendedName>
</protein>
<feature type="active site" description="Acyl-ester intermediate" evidence="5">
    <location>
        <position position="238"/>
    </location>
</feature>
<dbReference type="Gene3D" id="3.90.1300.10">
    <property type="entry name" value="Amidase signature (AS) domain"/>
    <property type="match status" value="1"/>
</dbReference>
<dbReference type="Pfam" id="PF01425">
    <property type="entry name" value="Amidase"/>
    <property type="match status" value="1"/>
</dbReference>
<name>A0A9Q8L7B2_PASFU</name>
<dbReference type="GeneID" id="71981614"/>
<feature type="active site" description="Charge relay system" evidence="5">
    <location>
        <position position="214"/>
    </location>
</feature>
<accession>A0A9Q8L7B2</accession>
<evidence type="ECO:0000259" key="7">
    <source>
        <dbReference type="Pfam" id="PF01425"/>
    </source>
</evidence>
<evidence type="ECO:0000256" key="5">
    <source>
        <dbReference type="PIRSR" id="PIRSR001221-1"/>
    </source>
</evidence>
<reference evidence="8" key="1">
    <citation type="submission" date="2021-12" db="EMBL/GenBank/DDBJ databases">
        <authorList>
            <person name="Zaccaron A."/>
            <person name="Stergiopoulos I."/>
        </authorList>
    </citation>
    <scope>NUCLEOTIDE SEQUENCE</scope>
    <source>
        <strain evidence="8">Race5_Kim</strain>
    </source>
</reference>
<dbReference type="GO" id="GO:0004040">
    <property type="term" value="F:amidase activity"/>
    <property type="evidence" value="ECO:0007669"/>
    <property type="project" value="UniProtKB-EC"/>
</dbReference>
<dbReference type="InterPro" id="IPR036928">
    <property type="entry name" value="AS_sf"/>
</dbReference>
<dbReference type="RefSeq" id="XP_047756467.1">
    <property type="nucleotide sequence ID" value="XM_047900884.1"/>
</dbReference>
<feature type="binding site" evidence="6">
    <location>
        <begin position="235"/>
        <end position="238"/>
    </location>
    <ligand>
        <name>substrate</name>
    </ligand>
</feature>
<dbReference type="KEGG" id="ffu:CLAFUR5_01736"/>
<feature type="binding site" evidence="6">
    <location>
        <position position="214"/>
    </location>
    <ligand>
        <name>substrate</name>
    </ligand>
</feature>
<sequence>MTDWKKAGKDKADSVLNLIPQEWRLPTVPSIEEQRDVTGAYIQQYLDKKEIEITETDAVGIVQKTTTGAWTAVEVAKAFCHRAAVAHQLVSCLHEIFFHQAIEEAEKLDKYFQEHKKPVGMLHGLPVSLKDQFHVKGVETSMGYVGWLGTFQGQKGTGKEKVFESEMVRELRSLGATLYCKTSVPHTLMCGETINNIVGYTENPKNRNLSSGGSSGGEGALIGARGSVVGFGTDIGGSIRIPAAFNGLYGIRPSSGRLPYEGMANSMDGQNSILSVVGPLATTPEALKLVMQALLSTSPWLHDPLVHEIPWRPEAELAITDPVQRLSNPLSFAVLRHDGGCAPHPPVSRAIDIAVQALSKLGEVIDWQPTIPHTELTEICGQCWDFDGGANCRGDFELSGEEPYPQTMVANSPQATASDIMAVNIKKREAQKKYMEYWNSTANVTKSGRPVDAIIAPLAPFASPRRGRYRYSGYSVWVNVLDYTSVVVPIMKVDKNVDTKATDFKPVGEVDQQTQDDYDPEIYDGAHVSIQLVGRRLQEEKMIALAELLGEAVHGGA</sequence>
<gene>
    <name evidence="8" type="ORF">CLAFUR5_01736</name>
</gene>
<feature type="domain" description="Amidase" evidence="7">
    <location>
        <begin position="74"/>
        <end position="541"/>
    </location>
</feature>
<evidence type="ECO:0000313" key="8">
    <source>
        <dbReference type="EMBL" id="UJO12101.1"/>
    </source>
</evidence>
<dbReference type="OrthoDB" id="6428749at2759"/>
<feature type="active site" description="Charge relay system" evidence="5">
    <location>
        <position position="130"/>
    </location>
</feature>